<keyword evidence="4 6" id="KW-1133">Transmembrane helix</keyword>
<dbReference type="Pfam" id="PF06472">
    <property type="entry name" value="ABC_membrane_2"/>
    <property type="match status" value="1"/>
</dbReference>
<keyword evidence="5 6" id="KW-0472">Membrane</keyword>
<evidence type="ECO:0000256" key="1">
    <source>
        <dbReference type="ARBA" id="ARBA00004141"/>
    </source>
</evidence>
<dbReference type="PANTHER" id="PTHR11384">
    <property type="entry name" value="ATP-BINDING CASSETTE, SUB-FAMILY D MEMBER"/>
    <property type="match status" value="1"/>
</dbReference>
<dbReference type="InterPro" id="IPR050835">
    <property type="entry name" value="ABC_transporter_sub-D"/>
</dbReference>
<dbReference type="AlphaFoldDB" id="A0A806J229"/>
<sequence>MHGVINAVVSTIEFTIILWGLSGILAIFGVEIPKGVVFFIYIFIIVATLLSVIIGRPLIALNFNKEKLQGDYRYSLIRVRDNAESIAFYSGEAKEHRNLQAKFSAVLREAICYPHIEATDEQIKQAMEKCCLDKYLHALDDDNDWQLTLSPGELQRVAFVRILLSKPELIFLDETTSALDEPTESILYRTIRKVLPNSTIISVGHRCTLYPYHNKRINITAGCCGVEECCMNR</sequence>
<dbReference type="PROSITE" id="PS50929">
    <property type="entry name" value="ABC_TM1F"/>
    <property type="match status" value="1"/>
</dbReference>
<organism evidence="8 9">
    <name type="scientific">Glaesserella parasuis ZJ0906</name>
    <dbReference type="NCBI Taxonomy" id="1322346"/>
    <lineage>
        <taxon>Bacteria</taxon>
        <taxon>Pseudomonadati</taxon>
        <taxon>Pseudomonadota</taxon>
        <taxon>Gammaproteobacteria</taxon>
        <taxon>Pasteurellales</taxon>
        <taxon>Pasteurellaceae</taxon>
        <taxon>Glaesserella</taxon>
    </lineage>
</organism>
<feature type="transmembrane region" description="Helical" evidence="6">
    <location>
        <begin position="36"/>
        <end position="59"/>
    </location>
</feature>
<accession>A0A806J229</accession>
<feature type="domain" description="ABC transmembrane type-1" evidence="7">
    <location>
        <begin position="1"/>
        <end position="111"/>
    </location>
</feature>
<evidence type="ECO:0000256" key="6">
    <source>
        <dbReference type="SAM" id="Phobius"/>
    </source>
</evidence>
<evidence type="ECO:0000259" key="7">
    <source>
        <dbReference type="PROSITE" id="PS50929"/>
    </source>
</evidence>
<name>A0A806J229_GLAPU</name>
<dbReference type="SUPFAM" id="SSF52540">
    <property type="entry name" value="P-loop containing nucleoside triphosphate hydrolases"/>
    <property type="match status" value="1"/>
</dbReference>
<dbReference type="PANTHER" id="PTHR11384:SF59">
    <property type="entry name" value="LYSOSOMAL COBALAMIN TRANSPORTER ABCD4"/>
    <property type="match status" value="1"/>
</dbReference>
<dbReference type="InterPro" id="IPR011527">
    <property type="entry name" value="ABC1_TM_dom"/>
</dbReference>
<dbReference type="Proteomes" id="UP000014672">
    <property type="component" value="Chromosome"/>
</dbReference>
<dbReference type="GO" id="GO:0016887">
    <property type="term" value="F:ATP hydrolysis activity"/>
    <property type="evidence" value="ECO:0007669"/>
    <property type="project" value="InterPro"/>
</dbReference>
<dbReference type="KEGG" id="hpaz:K756_03530"/>
<dbReference type="GO" id="GO:0140359">
    <property type="term" value="F:ABC-type transporter activity"/>
    <property type="evidence" value="ECO:0007669"/>
    <property type="project" value="InterPro"/>
</dbReference>
<keyword evidence="8" id="KW-0067">ATP-binding</keyword>
<protein>
    <submittedName>
        <fullName evidence="8">ABC transporter ATP-binding protein</fullName>
    </submittedName>
</protein>
<evidence type="ECO:0000313" key="9">
    <source>
        <dbReference type="Proteomes" id="UP000014672"/>
    </source>
</evidence>
<dbReference type="Gene3D" id="3.40.50.300">
    <property type="entry name" value="P-loop containing nucleotide triphosphate hydrolases"/>
    <property type="match status" value="1"/>
</dbReference>
<dbReference type="EMBL" id="CP005384">
    <property type="protein sequence ID" value="AGO15927.1"/>
    <property type="molecule type" value="Genomic_DNA"/>
</dbReference>
<proteinExistence type="predicted"/>
<evidence type="ECO:0000256" key="2">
    <source>
        <dbReference type="ARBA" id="ARBA00022448"/>
    </source>
</evidence>
<evidence type="ECO:0000256" key="3">
    <source>
        <dbReference type="ARBA" id="ARBA00022692"/>
    </source>
</evidence>
<keyword evidence="2" id="KW-0813">Transport</keyword>
<dbReference type="GO" id="GO:0005524">
    <property type="term" value="F:ATP binding"/>
    <property type="evidence" value="ECO:0007669"/>
    <property type="project" value="UniProtKB-KW"/>
</dbReference>
<gene>
    <name evidence="8" type="ORF">K756_03530</name>
</gene>
<feature type="transmembrane region" description="Helical" evidence="6">
    <location>
        <begin position="7"/>
        <end position="30"/>
    </location>
</feature>
<evidence type="ECO:0000256" key="4">
    <source>
        <dbReference type="ARBA" id="ARBA00022989"/>
    </source>
</evidence>
<keyword evidence="8" id="KW-0547">Nucleotide-binding</keyword>
<evidence type="ECO:0000313" key="8">
    <source>
        <dbReference type="EMBL" id="AGO15927.1"/>
    </source>
</evidence>
<dbReference type="InterPro" id="IPR027417">
    <property type="entry name" value="P-loop_NTPase"/>
</dbReference>
<dbReference type="GO" id="GO:0005886">
    <property type="term" value="C:plasma membrane"/>
    <property type="evidence" value="ECO:0007669"/>
    <property type="project" value="TreeGrafter"/>
</dbReference>
<comment type="subcellular location">
    <subcellularLocation>
        <location evidence="1">Membrane</location>
        <topology evidence="1">Multi-pass membrane protein</topology>
    </subcellularLocation>
</comment>
<keyword evidence="3 6" id="KW-0812">Transmembrane</keyword>
<evidence type="ECO:0000256" key="5">
    <source>
        <dbReference type="ARBA" id="ARBA00023136"/>
    </source>
</evidence>
<reference evidence="8 9" key="1">
    <citation type="journal article" date="2013" name="PLoS ONE">
        <title>Complete Genome Analysis of a Haemophilus parasuis Serovar 12 Strain from China.</title>
        <authorList>
            <person name="Li Y."/>
            <person name="Kwok A.H."/>
            <person name="Jiang J."/>
            <person name="Zou Y."/>
            <person name="Zheng F."/>
            <person name="Chen P."/>
            <person name="Hou C."/>
            <person name="Leung F.C."/>
            <person name="Jiang P."/>
        </authorList>
    </citation>
    <scope>NUCLEOTIDE SEQUENCE [LARGE SCALE GENOMIC DNA]</scope>
    <source>
        <strain evidence="8 9">ZJ0906</strain>
    </source>
</reference>